<feature type="compositionally biased region" description="Basic and acidic residues" evidence="1">
    <location>
        <begin position="41"/>
        <end position="62"/>
    </location>
</feature>
<dbReference type="EMBL" id="JAERRF010000044">
    <property type="protein sequence ID" value="MBL1102389.1"/>
    <property type="molecule type" value="Genomic_DNA"/>
</dbReference>
<gene>
    <name evidence="2" type="ORF">JK363_38400</name>
</gene>
<proteinExistence type="predicted"/>
<feature type="region of interest" description="Disordered" evidence="1">
    <location>
        <begin position="38"/>
        <end position="62"/>
    </location>
</feature>
<dbReference type="Proteomes" id="UP000634229">
    <property type="component" value="Unassembled WGS sequence"/>
</dbReference>
<organism evidence="2 3">
    <name type="scientific">Streptomyces coffeae</name>
    <dbReference type="NCBI Taxonomy" id="621382"/>
    <lineage>
        <taxon>Bacteria</taxon>
        <taxon>Bacillati</taxon>
        <taxon>Actinomycetota</taxon>
        <taxon>Actinomycetes</taxon>
        <taxon>Kitasatosporales</taxon>
        <taxon>Streptomycetaceae</taxon>
        <taxon>Streptomyces</taxon>
    </lineage>
</organism>
<accession>A0ABS1NR19</accession>
<evidence type="ECO:0000256" key="1">
    <source>
        <dbReference type="SAM" id="MobiDB-lite"/>
    </source>
</evidence>
<name>A0ABS1NR19_9ACTN</name>
<reference evidence="2 3" key="1">
    <citation type="submission" date="2021-01" db="EMBL/GenBank/DDBJ databases">
        <title>WGS of actinomycetes isolated from Thailand.</title>
        <authorList>
            <person name="Thawai C."/>
        </authorList>
    </citation>
    <scope>NUCLEOTIDE SEQUENCE [LARGE SCALE GENOMIC DNA]</scope>
    <source>
        <strain evidence="2 3">CA1R205</strain>
    </source>
</reference>
<keyword evidence="3" id="KW-1185">Reference proteome</keyword>
<dbReference type="Pfam" id="PF04328">
    <property type="entry name" value="Sel_put"/>
    <property type="match status" value="1"/>
</dbReference>
<dbReference type="InterPro" id="IPR007423">
    <property type="entry name" value="Sel_put"/>
</dbReference>
<dbReference type="RefSeq" id="WP_201882757.1">
    <property type="nucleotide sequence ID" value="NZ_JAERRF010000044.1"/>
</dbReference>
<sequence length="62" mass="7733">MTLRHILDGLRWYVREFTGETAYDRYCERHRRNHPYAPVPTRREYEQLRTQHRETHPSSRCC</sequence>
<protein>
    <submittedName>
        <fullName evidence="2">YbdD/YjiX family protein</fullName>
    </submittedName>
</protein>
<comment type="caution">
    <text evidence="2">The sequence shown here is derived from an EMBL/GenBank/DDBJ whole genome shotgun (WGS) entry which is preliminary data.</text>
</comment>
<evidence type="ECO:0000313" key="2">
    <source>
        <dbReference type="EMBL" id="MBL1102389.1"/>
    </source>
</evidence>
<evidence type="ECO:0000313" key="3">
    <source>
        <dbReference type="Proteomes" id="UP000634229"/>
    </source>
</evidence>